<gene>
    <name evidence="2" type="ORF">I41_36860</name>
</gene>
<proteinExistence type="predicted"/>
<evidence type="ECO:0000256" key="1">
    <source>
        <dbReference type="SAM" id="Phobius"/>
    </source>
</evidence>
<keyword evidence="1" id="KW-0472">Membrane</keyword>
<feature type="transmembrane region" description="Helical" evidence="1">
    <location>
        <begin position="12"/>
        <end position="31"/>
    </location>
</feature>
<keyword evidence="1" id="KW-0812">Transmembrane</keyword>
<dbReference type="RefSeq" id="WP_145434234.1">
    <property type="nucleotide sequence ID" value="NZ_CP036339.1"/>
</dbReference>
<evidence type="ECO:0000313" key="3">
    <source>
        <dbReference type="Proteomes" id="UP000317909"/>
    </source>
</evidence>
<dbReference type="KEGG" id="llh:I41_36860"/>
<dbReference type="AlphaFoldDB" id="A0A517U1H4"/>
<reference evidence="2 3" key="1">
    <citation type="submission" date="2019-02" db="EMBL/GenBank/DDBJ databases">
        <title>Deep-cultivation of Planctomycetes and their phenomic and genomic characterization uncovers novel biology.</title>
        <authorList>
            <person name="Wiegand S."/>
            <person name="Jogler M."/>
            <person name="Boedeker C."/>
            <person name="Pinto D."/>
            <person name="Vollmers J."/>
            <person name="Rivas-Marin E."/>
            <person name="Kohn T."/>
            <person name="Peeters S.H."/>
            <person name="Heuer A."/>
            <person name="Rast P."/>
            <person name="Oberbeckmann S."/>
            <person name="Bunk B."/>
            <person name="Jeske O."/>
            <person name="Meyerdierks A."/>
            <person name="Storesund J.E."/>
            <person name="Kallscheuer N."/>
            <person name="Luecker S."/>
            <person name="Lage O.M."/>
            <person name="Pohl T."/>
            <person name="Merkel B.J."/>
            <person name="Hornburger P."/>
            <person name="Mueller R.-W."/>
            <person name="Bruemmer F."/>
            <person name="Labrenz M."/>
            <person name="Spormann A.M."/>
            <person name="Op den Camp H."/>
            <person name="Overmann J."/>
            <person name="Amann R."/>
            <person name="Jetten M.S.M."/>
            <person name="Mascher T."/>
            <person name="Medema M.H."/>
            <person name="Devos D.P."/>
            <person name="Kaster A.-K."/>
            <person name="Ovreas L."/>
            <person name="Rohde M."/>
            <person name="Galperin M.Y."/>
            <person name="Jogler C."/>
        </authorList>
    </citation>
    <scope>NUCLEOTIDE SEQUENCE [LARGE SCALE GENOMIC DNA]</scope>
    <source>
        <strain evidence="2 3">I41</strain>
    </source>
</reference>
<feature type="transmembrane region" description="Helical" evidence="1">
    <location>
        <begin position="70"/>
        <end position="90"/>
    </location>
</feature>
<evidence type="ECO:0000313" key="2">
    <source>
        <dbReference type="EMBL" id="QDT74489.1"/>
    </source>
</evidence>
<organism evidence="2 3">
    <name type="scientific">Lacipirellula limnantheis</name>
    <dbReference type="NCBI Taxonomy" id="2528024"/>
    <lineage>
        <taxon>Bacteria</taxon>
        <taxon>Pseudomonadati</taxon>
        <taxon>Planctomycetota</taxon>
        <taxon>Planctomycetia</taxon>
        <taxon>Pirellulales</taxon>
        <taxon>Lacipirellulaceae</taxon>
        <taxon>Lacipirellula</taxon>
    </lineage>
</organism>
<name>A0A517U1H4_9BACT</name>
<feature type="transmembrane region" description="Helical" evidence="1">
    <location>
        <begin position="37"/>
        <end position="58"/>
    </location>
</feature>
<dbReference type="Proteomes" id="UP000317909">
    <property type="component" value="Chromosome"/>
</dbReference>
<sequence>MASPDLISRDYYNAARVALCVQISVAILSSLMLDRGWTARVCAAAMLGFWLAAAFIALRRPWNPSAVDLWFWKWGFLPSFIAAVALASALRP</sequence>
<keyword evidence="1" id="KW-1133">Transmembrane helix</keyword>
<accession>A0A517U1H4</accession>
<dbReference type="EMBL" id="CP036339">
    <property type="protein sequence ID" value="QDT74489.1"/>
    <property type="molecule type" value="Genomic_DNA"/>
</dbReference>
<keyword evidence="3" id="KW-1185">Reference proteome</keyword>
<protein>
    <submittedName>
        <fullName evidence="2">Uncharacterized protein</fullName>
    </submittedName>
</protein>